<dbReference type="AlphaFoldDB" id="A0A9X7VZ78"/>
<evidence type="ECO:0000256" key="2">
    <source>
        <dbReference type="ARBA" id="ARBA00022723"/>
    </source>
</evidence>
<keyword evidence="3 5" id="KW-0378">Hydrolase</keyword>
<dbReference type="InterPro" id="IPR029044">
    <property type="entry name" value="Nucleotide-diphossugar_trans"/>
</dbReference>
<organism evidence="5 6">
    <name type="scientific">Alicyclobacillus mengziensis</name>
    <dbReference type="NCBI Taxonomy" id="2931921"/>
    <lineage>
        <taxon>Bacteria</taxon>
        <taxon>Bacillati</taxon>
        <taxon>Bacillota</taxon>
        <taxon>Bacilli</taxon>
        <taxon>Bacillales</taxon>
        <taxon>Alicyclobacillaceae</taxon>
        <taxon>Alicyclobacillus</taxon>
    </lineage>
</organism>
<keyword evidence="2" id="KW-0479">Metal-binding</keyword>
<evidence type="ECO:0000259" key="4">
    <source>
        <dbReference type="Pfam" id="PF00483"/>
    </source>
</evidence>
<dbReference type="GO" id="GO:0016791">
    <property type="term" value="F:phosphatase activity"/>
    <property type="evidence" value="ECO:0007669"/>
    <property type="project" value="InterPro"/>
</dbReference>
<dbReference type="NCBIfam" id="TIGR01656">
    <property type="entry name" value="Histidinol-ppas"/>
    <property type="match status" value="1"/>
</dbReference>
<dbReference type="CDD" id="cd04181">
    <property type="entry name" value="NTP_transferase"/>
    <property type="match status" value="1"/>
</dbReference>
<gene>
    <name evidence="5" type="ORF">JZ786_00200</name>
</gene>
<evidence type="ECO:0000313" key="5">
    <source>
        <dbReference type="EMBL" id="QSO47530.1"/>
    </source>
</evidence>
<dbReference type="RefSeq" id="WP_206656874.1">
    <property type="nucleotide sequence ID" value="NZ_CP071182.1"/>
</dbReference>
<dbReference type="SUPFAM" id="SSF56784">
    <property type="entry name" value="HAD-like"/>
    <property type="match status" value="1"/>
</dbReference>
<dbReference type="InterPro" id="IPR005835">
    <property type="entry name" value="NTP_transferase_dom"/>
</dbReference>
<dbReference type="Gene3D" id="3.90.550.10">
    <property type="entry name" value="Spore Coat Polysaccharide Biosynthesis Protein SpsA, Chain A"/>
    <property type="match status" value="1"/>
</dbReference>
<dbReference type="Proteomes" id="UP000663505">
    <property type="component" value="Chromosome"/>
</dbReference>
<dbReference type="KEGG" id="afx:JZ786_00200"/>
<dbReference type="InterPro" id="IPR006549">
    <property type="entry name" value="HAD-SF_hydro_IIIA"/>
</dbReference>
<protein>
    <submittedName>
        <fullName evidence="5">HAD-IIIA family hydrolase</fullName>
    </submittedName>
</protein>
<reference evidence="5 6" key="1">
    <citation type="submission" date="2021-02" db="EMBL/GenBank/DDBJ databases">
        <title>Alicyclobacillus curvatus sp. nov. and Alicyclobacillus mengziensis sp. nov., two acidophilic bacteria isolated from acid mine drainage.</title>
        <authorList>
            <person name="Huang Y."/>
        </authorList>
    </citation>
    <scope>NUCLEOTIDE SEQUENCE [LARGE SCALE GENOMIC DNA]</scope>
    <source>
        <strain evidence="5 6">S30H14</strain>
    </source>
</reference>
<dbReference type="Pfam" id="PF00483">
    <property type="entry name" value="NTP_transferase"/>
    <property type="match status" value="1"/>
</dbReference>
<dbReference type="NCBIfam" id="TIGR01662">
    <property type="entry name" value="HAD-SF-IIIA"/>
    <property type="match status" value="1"/>
</dbReference>
<dbReference type="EMBL" id="CP071182">
    <property type="protein sequence ID" value="QSO47530.1"/>
    <property type="molecule type" value="Genomic_DNA"/>
</dbReference>
<feature type="domain" description="Nucleotidyl transferase" evidence="4">
    <location>
        <begin position="1"/>
        <end position="227"/>
    </location>
</feature>
<evidence type="ECO:0000256" key="3">
    <source>
        <dbReference type="ARBA" id="ARBA00022801"/>
    </source>
</evidence>
<keyword evidence="1" id="KW-0963">Cytoplasm</keyword>
<name>A0A9X7VZ78_9BACL</name>
<dbReference type="InterPro" id="IPR036412">
    <property type="entry name" value="HAD-like_sf"/>
</dbReference>
<dbReference type="Gene3D" id="3.40.50.1000">
    <property type="entry name" value="HAD superfamily/HAD-like"/>
    <property type="match status" value="1"/>
</dbReference>
<accession>A0A9X7VZ78</accession>
<dbReference type="Pfam" id="PF13242">
    <property type="entry name" value="Hydrolase_like"/>
    <property type="match status" value="1"/>
</dbReference>
<dbReference type="SUPFAM" id="SSF53448">
    <property type="entry name" value="Nucleotide-diphospho-sugar transferases"/>
    <property type="match status" value="1"/>
</dbReference>
<evidence type="ECO:0000313" key="6">
    <source>
        <dbReference type="Proteomes" id="UP000663505"/>
    </source>
</evidence>
<dbReference type="InterPro" id="IPR006543">
    <property type="entry name" value="Histidinol-phos"/>
</dbReference>
<dbReference type="GO" id="GO:0046872">
    <property type="term" value="F:metal ion binding"/>
    <property type="evidence" value="ECO:0007669"/>
    <property type="project" value="UniProtKB-KW"/>
</dbReference>
<keyword evidence="6" id="KW-1185">Reference proteome</keyword>
<sequence length="427" mass="48228">MAGGKGTRVLALTNDEIPKPMLSICGKPILEHQIDVLKKHGITDITLVVGHRSSAISNYFLDGAGFGVSIEYIEEELPLGTAGALYYLRNRVHDDFFLVYGDIIYDIDMTKMLEFHRQKHSVVTLFVHPNSHPYDSDLVVLDSNDRVVRLDSKTNTRNYYFDNYVNAGIFLLSPDVLPYVSEPTSTDLERDVITRLIHSSKVFGYRSPEYVRDLGTPERIRDAESDIMTGIVTSRNLSLPQKCIFVDRDGTLNQYRDFIYHESQFQLEEGTLDAVRAINQSKYLCIVVTNQPVVARGLCTVDDVDQIHRKMKTLLGNQGAYLDDVLYCPHHPDLGYPEENRVYKIDCKCRKPKTGMLQLAAQMYNIDLSQSWIIGDTTVDIQTGIAAGMKTVLVQTGQRGMDGKYDVKPDITSRNLFEAVQTIIQLS</sequence>
<dbReference type="CDD" id="cd07503">
    <property type="entry name" value="HAD_HisB-N"/>
    <property type="match status" value="1"/>
</dbReference>
<proteinExistence type="predicted"/>
<dbReference type="PANTHER" id="PTHR22572">
    <property type="entry name" value="SUGAR-1-PHOSPHATE GUANYL TRANSFERASE"/>
    <property type="match status" value="1"/>
</dbReference>
<dbReference type="InterPro" id="IPR050486">
    <property type="entry name" value="Mannose-1P_guanyltransferase"/>
</dbReference>
<evidence type="ECO:0000256" key="1">
    <source>
        <dbReference type="ARBA" id="ARBA00022490"/>
    </source>
</evidence>
<dbReference type="InterPro" id="IPR023214">
    <property type="entry name" value="HAD_sf"/>
</dbReference>